<evidence type="ECO:0000313" key="2">
    <source>
        <dbReference type="Proteomes" id="UP001178508"/>
    </source>
</evidence>
<dbReference type="AlphaFoldDB" id="A0AAV1GPI1"/>
<protein>
    <submittedName>
        <fullName evidence="1">Zinc finger MYM-type 1-like protein</fullName>
    </submittedName>
</protein>
<evidence type="ECO:0000313" key="1">
    <source>
        <dbReference type="EMBL" id="CAJ1074012.1"/>
    </source>
</evidence>
<reference evidence="1" key="1">
    <citation type="submission" date="2023-08" db="EMBL/GenBank/DDBJ databases">
        <authorList>
            <person name="Alioto T."/>
            <person name="Alioto T."/>
            <person name="Gomez Garrido J."/>
        </authorList>
    </citation>
    <scope>NUCLEOTIDE SEQUENCE</scope>
</reference>
<dbReference type="EMBL" id="OY660878">
    <property type="protein sequence ID" value="CAJ1074012.1"/>
    <property type="molecule type" value="Genomic_DNA"/>
</dbReference>
<proteinExistence type="predicted"/>
<gene>
    <name evidence="1" type="ORF">XNOV1_A033571</name>
</gene>
<keyword evidence="2" id="KW-1185">Reference proteome</keyword>
<name>A0AAV1GPI1_XYRNO</name>
<accession>A0AAV1GPI1</accession>
<dbReference type="Proteomes" id="UP001178508">
    <property type="component" value="Chromosome 15"/>
</dbReference>
<organism evidence="1 2">
    <name type="scientific">Xyrichtys novacula</name>
    <name type="common">Pearly razorfish</name>
    <name type="synonym">Hemipteronotus novacula</name>
    <dbReference type="NCBI Taxonomy" id="13765"/>
    <lineage>
        <taxon>Eukaryota</taxon>
        <taxon>Metazoa</taxon>
        <taxon>Chordata</taxon>
        <taxon>Craniata</taxon>
        <taxon>Vertebrata</taxon>
        <taxon>Euteleostomi</taxon>
        <taxon>Actinopterygii</taxon>
        <taxon>Neopterygii</taxon>
        <taxon>Teleostei</taxon>
        <taxon>Neoteleostei</taxon>
        <taxon>Acanthomorphata</taxon>
        <taxon>Eupercaria</taxon>
        <taxon>Labriformes</taxon>
        <taxon>Labridae</taxon>
        <taxon>Xyrichtys</taxon>
    </lineage>
</organism>
<sequence>MPEGHRMRKTPVHYRHTTDPEAAEQHSWRCEFYEAVHLITEEMKRRFDQDGMKTAALREKMVPVKVQRKVQGTHIQCFLLFGCLDDQLETQLKMIGDVLGDSPGDTGQDIAANMSKLHPQTKTLFKEAENLIKLRLCLPISAAASERTFSTLCGLK</sequence>